<feature type="binding site" evidence="6">
    <location>
        <position position="46"/>
    </location>
    <ligand>
        <name>FAD</name>
        <dbReference type="ChEBI" id="CHEBI:57692"/>
    </ligand>
</feature>
<evidence type="ECO:0000256" key="4">
    <source>
        <dbReference type="ARBA" id="ARBA00022857"/>
    </source>
</evidence>
<accession>A0A437SSM0</accession>
<evidence type="ECO:0000256" key="1">
    <source>
        <dbReference type="ARBA" id="ARBA00011738"/>
    </source>
</evidence>
<dbReference type="PRINTS" id="PR00469">
    <property type="entry name" value="PNDRDTASEII"/>
</dbReference>
<comment type="caution">
    <text evidence="8">The sequence shown here is derived from an EMBL/GenBank/DDBJ whole genome shotgun (WGS) entry which is preliminary data.</text>
</comment>
<comment type="caution">
    <text evidence="6">Lacks conserved residue(s) required for the propagation of feature annotation.</text>
</comment>
<evidence type="ECO:0000313" key="8">
    <source>
        <dbReference type="EMBL" id="RVU69864.1"/>
    </source>
</evidence>
<dbReference type="AlphaFoldDB" id="A0A437SSM0"/>
<evidence type="ECO:0000256" key="3">
    <source>
        <dbReference type="ARBA" id="ARBA00022827"/>
    </source>
</evidence>
<evidence type="ECO:0000259" key="7">
    <source>
        <dbReference type="Pfam" id="PF07992"/>
    </source>
</evidence>
<protein>
    <recommendedName>
        <fullName evidence="6">Ferredoxin--NADP reductase</fullName>
        <shortName evidence="6">FNR</shortName>
        <shortName evidence="6">Fd-NADP(+) reductase</shortName>
        <ecNumber evidence="6">1.18.1.2</ecNumber>
    </recommendedName>
</protein>
<evidence type="ECO:0000256" key="2">
    <source>
        <dbReference type="ARBA" id="ARBA00022630"/>
    </source>
</evidence>
<evidence type="ECO:0000313" key="9">
    <source>
        <dbReference type="Proteomes" id="UP000288291"/>
    </source>
</evidence>
<keyword evidence="4 6" id="KW-0521">NADP</keyword>
<dbReference type="InterPro" id="IPR023753">
    <property type="entry name" value="FAD/NAD-binding_dom"/>
</dbReference>
<gene>
    <name evidence="8" type="ORF">EJK17_10765</name>
</gene>
<feature type="domain" description="FAD/NAD(P)-binding" evidence="7">
    <location>
        <begin position="4"/>
        <end position="283"/>
    </location>
</feature>
<keyword evidence="2 6" id="KW-0285">Flavoprotein</keyword>
<reference evidence="8 9" key="1">
    <citation type="submission" date="2018-12" db="EMBL/GenBank/DDBJ databases">
        <authorList>
            <person name="Meng J."/>
        </authorList>
    </citation>
    <scope>NUCLEOTIDE SEQUENCE [LARGE SCALE GENOMIC DNA]</scope>
    <source>
        <strain evidence="8 9">HT111-2</strain>
    </source>
</reference>
<name>A0A437SSM0_9LACO</name>
<evidence type="ECO:0000256" key="6">
    <source>
        <dbReference type="HAMAP-Rule" id="MF_01685"/>
    </source>
</evidence>
<dbReference type="InterPro" id="IPR036188">
    <property type="entry name" value="FAD/NAD-bd_sf"/>
</dbReference>
<feature type="binding site" evidence="6">
    <location>
        <position position="315"/>
    </location>
    <ligand>
        <name>FAD</name>
        <dbReference type="ChEBI" id="CHEBI:57692"/>
    </ligand>
</feature>
<keyword evidence="3 6" id="KW-0274">FAD</keyword>
<evidence type="ECO:0000256" key="5">
    <source>
        <dbReference type="ARBA" id="ARBA00023002"/>
    </source>
</evidence>
<comment type="similarity">
    <text evidence="6">Belongs to the ferredoxin--NADP reductase type 2 family.</text>
</comment>
<dbReference type="SUPFAM" id="SSF51905">
    <property type="entry name" value="FAD/NAD(P)-binding domain"/>
    <property type="match status" value="1"/>
</dbReference>
<dbReference type="PANTHER" id="PTHR48105">
    <property type="entry name" value="THIOREDOXIN REDUCTASE 1-RELATED-RELATED"/>
    <property type="match status" value="1"/>
</dbReference>
<dbReference type="InterPro" id="IPR022890">
    <property type="entry name" value="Fd--NADP_Rdtase_type_2"/>
</dbReference>
<dbReference type="InterPro" id="IPR050097">
    <property type="entry name" value="Ferredoxin-NADP_redctase_2"/>
</dbReference>
<feature type="binding site" evidence="6">
    <location>
        <position position="33"/>
    </location>
    <ligand>
        <name>FAD</name>
        <dbReference type="ChEBI" id="CHEBI:57692"/>
    </ligand>
</feature>
<organism evidence="8 9">
    <name type="scientific">Lactobacillus xujianguonis</name>
    <dbReference type="NCBI Taxonomy" id="2495899"/>
    <lineage>
        <taxon>Bacteria</taxon>
        <taxon>Bacillati</taxon>
        <taxon>Bacillota</taxon>
        <taxon>Bacilli</taxon>
        <taxon>Lactobacillales</taxon>
        <taxon>Lactobacillaceae</taxon>
        <taxon>Lactobacillus</taxon>
    </lineage>
</organism>
<comment type="cofactor">
    <cofactor evidence="6">
        <name>FAD</name>
        <dbReference type="ChEBI" id="CHEBI:57692"/>
    </cofactor>
    <text evidence="6">Binds 1 FAD per subunit.</text>
</comment>
<feature type="binding site" evidence="6">
    <location>
        <position position="115"/>
    </location>
    <ligand>
        <name>FAD</name>
        <dbReference type="ChEBI" id="CHEBI:57692"/>
    </ligand>
</feature>
<dbReference type="EC" id="1.18.1.2" evidence="6"/>
<dbReference type="EMBL" id="RXIA01000049">
    <property type="protein sequence ID" value="RVU69864.1"/>
    <property type="molecule type" value="Genomic_DNA"/>
</dbReference>
<dbReference type="Gene3D" id="3.50.50.60">
    <property type="entry name" value="FAD/NAD(P)-binding domain"/>
    <property type="match status" value="2"/>
</dbReference>
<proteinExistence type="inferred from homology"/>
<feature type="binding site" evidence="6">
    <location>
        <position position="85"/>
    </location>
    <ligand>
        <name>FAD</name>
        <dbReference type="ChEBI" id="CHEBI:57692"/>
    </ligand>
</feature>
<dbReference type="GO" id="GO:0004324">
    <property type="term" value="F:ferredoxin-NADP+ reductase activity"/>
    <property type="evidence" value="ECO:0007669"/>
    <property type="project" value="UniProtKB-UniRule"/>
</dbReference>
<sequence>MEEFDLAVIGGGPIGLFAAGYAQLHGLKVVLFDSLDEVGGQPQMLYPFKQIMDIPAYNEITAKELISNLRKALTKQVTIKVNHRVNEVIKNETGFNIDHQFQVRSIIIATGNGAFNPKKFPVKMNPAAEQRVHYFVKDPAIFKGQTIGIFGGGDSALDWALELANVAKVKLIHRRQEFRGLESSLTRLKKMKNVEILTPFLPKEAKISNNQLQITLKEVGSQEVRTERFDQILVAYGFRADNRVVKNWGVNLSGARIKVGAEMKTNLDGIYAAGDVATYPGRVPIIGVGFGETQIAINAIMRELFPEKTLTIHSTSM</sequence>
<comment type="catalytic activity">
    <reaction evidence="6">
        <text>2 reduced [2Fe-2S]-[ferredoxin] + NADP(+) + H(+) = 2 oxidized [2Fe-2S]-[ferredoxin] + NADPH</text>
        <dbReference type="Rhea" id="RHEA:20125"/>
        <dbReference type="Rhea" id="RHEA-COMP:10000"/>
        <dbReference type="Rhea" id="RHEA-COMP:10001"/>
        <dbReference type="ChEBI" id="CHEBI:15378"/>
        <dbReference type="ChEBI" id="CHEBI:33737"/>
        <dbReference type="ChEBI" id="CHEBI:33738"/>
        <dbReference type="ChEBI" id="CHEBI:57783"/>
        <dbReference type="ChEBI" id="CHEBI:58349"/>
        <dbReference type="EC" id="1.18.1.2"/>
    </reaction>
</comment>
<dbReference type="HAMAP" id="MF_01685">
    <property type="entry name" value="FENR2"/>
    <property type="match status" value="1"/>
</dbReference>
<dbReference type="GO" id="GO:0050660">
    <property type="term" value="F:flavin adenine dinucleotide binding"/>
    <property type="evidence" value="ECO:0007669"/>
    <property type="project" value="UniProtKB-UniRule"/>
</dbReference>
<comment type="subunit">
    <text evidence="1 6">Homodimer.</text>
</comment>
<keyword evidence="5 6" id="KW-0560">Oxidoreductase</keyword>
<feature type="binding site" evidence="6">
    <location>
        <position position="41"/>
    </location>
    <ligand>
        <name>FAD</name>
        <dbReference type="ChEBI" id="CHEBI:57692"/>
    </ligand>
</feature>
<dbReference type="PRINTS" id="PR00368">
    <property type="entry name" value="FADPNR"/>
</dbReference>
<feature type="binding site" evidence="6">
    <location>
        <position position="275"/>
    </location>
    <ligand>
        <name>FAD</name>
        <dbReference type="ChEBI" id="CHEBI:57692"/>
    </ligand>
</feature>
<dbReference type="Pfam" id="PF07992">
    <property type="entry name" value="Pyr_redox_2"/>
    <property type="match status" value="1"/>
</dbReference>
<dbReference type="GO" id="GO:0050661">
    <property type="term" value="F:NADP binding"/>
    <property type="evidence" value="ECO:0007669"/>
    <property type="project" value="UniProtKB-UniRule"/>
</dbReference>
<keyword evidence="9" id="KW-1185">Reference proteome</keyword>
<dbReference type="Proteomes" id="UP000288291">
    <property type="component" value="Unassembled WGS sequence"/>
</dbReference>